<dbReference type="EMBL" id="CP068393">
    <property type="protein sequence ID" value="QUC67994.1"/>
    <property type="molecule type" value="Genomic_DNA"/>
</dbReference>
<name>A0AC61N2N4_9FIRM</name>
<keyword evidence="2" id="KW-1185">Reference proteome</keyword>
<evidence type="ECO:0000313" key="2">
    <source>
        <dbReference type="Proteomes" id="UP000682782"/>
    </source>
</evidence>
<evidence type="ECO:0000313" key="1">
    <source>
        <dbReference type="EMBL" id="QUC67994.1"/>
    </source>
</evidence>
<dbReference type="Proteomes" id="UP000682782">
    <property type="component" value="Chromosome"/>
</dbReference>
<proteinExistence type="predicted"/>
<gene>
    <name evidence="1" type="primary">era</name>
    <name evidence="1" type="ORF">JYE49_04670</name>
</gene>
<reference evidence="1" key="1">
    <citation type="submission" date="2021-01" db="EMBL/GenBank/DDBJ databases">
        <title>Complete genome sequence of Clostridiales bacterium R-7.</title>
        <authorList>
            <person name="Mahoney-Kurpe S.C."/>
            <person name="Palevich N."/>
            <person name="Koike S."/>
            <person name="Moon C.D."/>
            <person name="Attwood G.T."/>
        </authorList>
    </citation>
    <scope>NUCLEOTIDE SEQUENCE</scope>
    <source>
        <strain evidence="1">R-7</strain>
    </source>
</reference>
<accession>A0AC61N2N4</accession>
<organism evidence="1 2">
    <name type="scientific">Aristaeella hokkaidonensis</name>
    <dbReference type="NCBI Taxonomy" id="3046382"/>
    <lineage>
        <taxon>Bacteria</taxon>
        <taxon>Bacillati</taxon>
        <taxon>Bacillota</taxon>
        <taxon>Clostridia</taxon>
        <taxon>Eubacteriales</taxon>
        <taxon>Aristaeellaceae</taxon>
        <taxon>Aristaeella</taxon>
    </lineage>
</organism>
<sequence>MNQKAKSYHSGFVTIIGRPNVGKSSLMNRMIGEKIAIVSSKPQTTRSRIMGVLSRPEHQIVFLDTPGIHDPRTKLGEYMMHSVRDAMDGMDAVLVLFDVTHITENDLRVAEGMKEKKVPVILALNKIDLATPEQILAATAKAADTGFEEIIPVSARTGDGVEELITSLENHLPEGPQYFPEDMITDQPERILCAEIIREKALRHLRDEVPHGIGVEIMKIEALSDKLTEINATVYCERAAHKGIIIGKNGTMLQTIGTEARLDIEKLMDTHINLKLWVKIRPDWRNNASDLKNLGYDS</sequence>
<protein>
    <submittedName>
        <fullName evidence="1">GTPase Era</fullName>
    </submittedName>
</protein>